<dbReference type="AlphaFoldDB" id="A0A654KI83"/>
<dbReference type="PANTHER" id="PTHR21015">
    <property type="entry name" value="UDP-N-ACETYLGLUCOSAMINE--N-ACETYLMURAMYL-(PENTAPEPTIDE) PYROPHOSPHORYL-UNDECAPRENOL N-ACETYLGLUCOSAMINE TRANSFERASE 1"/>
    <property type="match status" value="1"/>
</dbReference>
<dbReference type="EMBL" id="CP002456">
    <property type="protein sequence ID" value="ADU92142.1"/>
    <property type="molecule type" value="Genomic_DNA"/>
</dbReference>
<dbReference type="PANTHER" id="PTHR21015:SF22">
    <property type="entry name" value="GLYCOSYLTRANSFERASE"/>
    <property type="match status" value="1"/>
</dbReference>
<organism evidence="1 2">
    <name type="scientific">Taylorella equigenitalis (strain MCE9)</name>
    <dbReference type="NCBI Taxonomy" id="937774"/>
    <lineage>
        <taxon>Bacteria</taxon>
        <taxon>Pseudomonadati</taxon>
        <taxon>Pseudomonadota</taxon>
        <taxon>Betaproteobacteria</taxon>
        <taxon>Burkholderiales</taxon>
        <taxon>Alcaligenaceae</taxon>
        <taxon>Taylorella</taxon>
    </lineage>
</organism>
<keyword evidence="1" id="KW-0328">Glycosyltransferase</keyword>
<dbReference type="Pfam" id="PF13528">
    <property type="entry name" value="Glyco_trans_1_3"/>
    <property type="match status" value="2"/>
</dbReference>
<dbReference type="GO" id="GO:0016757">
    <property type="term" value="F:glycosyltransferase activity"/>
    <property type="evidence" value="ECO:0007669"/>
    <property type="project" value="UniProtKB-KW"/>
</dbReference>
<evidence type="ECO:0000313" key="2">
    <source>
        <dbReference type="Proteomes" id="UP000007472"/>
    </source>
</evidence>
<evidence type="ECO:0000313" key="1">
    <source>
        <dbReference type="EMBL" id="ADU92142.1"/>
    </source>
</evidence>
<dbReference type="EC" id="2.4.1.-" evidence="1"/>
<reference evidence="1 2" key="1">
    <citation type="journal article" date="2011" name="J. Bacteriol.">
        <title>Genome sequence of Taylorella equigenitalis MCE9, the causative agent of contagious equine metritis.</title>
        <authorList>
            <person name="Hebert L."/>
            <person name="Moumen B."/>
            <person name="Duquesne F."/>
            <person name="Breuil M.F."/>
            <person name="Laugier C."/>
            <person name="Batto J.M."/>
            <person name="Renault P."/>
            <person name="Petry S."/>
        </authorList>
    </citation>
    <scope>NUCLEOTIDE SEQUENCE [LARGE SCALE GENOMIC DNA]</scope>
    <source>
        <strain evidence="1 2">MCE9</strain>
    </source>
</reference>
<accession>A0A654KI83</accession>
<gene>
    <name evidence="1" type="ordered locus">TEQUI_1221</name>
</gene>
<dbReference type="KEGG" id="teq:TEQUI_1221"/>
<dbReference type="SUPFAM" id="SSF53756">
    <property type="entry name" value="UDP-Glycosyltransferase/glycogen phosphorylase"/>
    <property type="match status" value="1"/>
</dbReference>
<dbReference type="Gene3D" id="3.40.50.2000">
    <property type="entry name" value="Glycogen Phosphorylase B"/>
    <property type="match status" value="1"/>
</dbReference>
<protein>
    <submittedName>
        <fullName evidence="1">Glycosyltransferase</fullName>
        <ecNumber evidence="1">2.4.1.-</ecNumber>
    </submittedName>
</protein>
<sequence length="346" mass="39184">MKILYGVQATGNGHITRARQMLPYLIDQGFEVDFIFSGRPKDAYFDMAQFGDFITRHGFTFEYKGDKVSITNTVLKSRPIEFIRDYISLARHLDKYEFVLNDFEPISAWAARRAGVPSVGLSHQYALSYPIADYDFPIGFRAGLKFFAPAKHRLGVHWDSFGYPILPPLISLHSDIETKNDGFTLVYLPIDSLEKLIDVFVQIPEQKFVLYTKINQPYTKANIEIKPLSRETFPIDFAHCDGVISNSGFGLCSEAMVLGKNILTIPLKSHTEQQSNAAVLKLLNRATVVHSLEAEVIRSWIAKPDPPKAVFPNVALEVSRWLKKGDFSTTQKLSDDLWAQTYNVKI</sequence>
<proteinExistence type="predicted"/>
<name>A0A654KI83_TAYEM</name>
<keyword evidence="1" id="KW-0808">Transferase</keyword>
<dbReference type="Proteomes" id="UP000007472">
    <property type="component" value="Chromosome"/>
</dbReference>